<evidence type="ECO:0000256" key="4">
    <source>
        <dbReference type="ARBA" id="ARBA00023004"/>
    </source>
</evidence>
<feature type="domain" description="2Fe-2S ferredoxin-type" evidence="6">
    <location>
        <begin position="1"/>
        <end position="77"/>
    </location>
</feature>
<dbReference type="RefSeq" id="WP_160822732.1">
    <property type="nucleotide sequence ID" value="NZ_JBHSXE010000001.1"/>
</dbReference>
<keyword evidence="2" id="KW-0479">Metal-binding</keyword>
<dbReference type="CDD" id="cd00207">
    <property type="entry name" value="fer2"/>
    <property type="match status" value="1"/>
</dbReference>
<evidence type="ECO:0000256" key="5">
    <source>
        <dbReference type="ARBA" id="ARBA00023014"/>
    </source>
</evidence>
<dbReference type="SUPFAM" id="SSF54292">
    <property type="entry name" value="2Fe-2S ferredoxin-like"/>
    <property type="match status" value="1"/>
</dbReference>
<gene>
    <name evidence="7" type="ORF">ACFQKB_45355</name>
</gene>
<evidence type="ECO:0000313" key="7">
    <source>
        <dbReference type="EMBL" id="MFC6887060.1"/>
    </source>
</evidence>
<dbReference type="Gene3D" id="3.10.20.30">
    <property type="match status" value="1"/>
</dbReference>
<evidence type="ECO:0000256" key="1">
    <source>
        <dbReference type="ARBA" id="ARBA00022714"/>
    </source>
</evidence>
<dbReference type="Gene3D" id="1.10.150.120">
    <property type="entry name" value="[2Fe-2S]-binding domain"/>
    <property type="match status" value="1"/>
</dbReference>
<accession>A0ABW2D343</accession>
<evidence type="ECO:0000313" key="8">
    <source>
        <dbReference type="Proteomes" id="UP001596380"/>
    </source>
</evidence>
<dbReference type="PANTHER" id="PTHR44379">
    <property type="entry name" value="OXIDOREDUCTASE WITH IRON-SULFUR SUBUNIT"/>
    <property type="match status" value="1"/>
</dbReference>
<dbReference type="Proteomes" id="UP001596380">
    <property type="component" value="Unassembled WGS sequence"/>
</dbReference>
<dbReference type="InterPro" id="IPR002888">
    <property type="entry name" value="2Fe-2S-bd"/>
</dbReference>
<keyword evidence="1" id="KW-0001">2Fe-2S</keyword>
<dbReference type="Pfam" id="PF00111">
    <property type="entry name" value="Fer2"/>
    <property type="match status" value="1"/>
</dbReference>
<evidence type="ECO:0000256" key="3">
    <source>
        <dbReference type="ARBA" id="ARBA00023002"/>
    </source>
</evidence>
<dbReference type="InterPro" id="IPR051452">
    <property type="entry name" value="Diverse_Oxidoreductases"/>
</dbReference>
<reference evidence="8" key="1">
    <citation type="journal article" date="2019" name="Int. J. Syst. Evol. Microbiol.">
        <title>The Global Catalogue of Microorganisms (GCM) 10K type strain sequencing project: providing services to taxonomists for standard genome sequencing and annotation.</title>
        <authorList>
            <consortium name="The Broad Institute Genomics Platform"/>
            <consortium name="The Broad Institute Genome Sequencing Center for Infectious Disease"/>
            <person name="Wu L."/>
            <person name="Ma J."/>
        </authorList>
    </citation>
    <scope>NUCLEOTIDE SEQUENCE [LARGE SCALE GENOMIC DNA]</scope>
    <source>
        <strain evidence="8">JCM 3369</strain>
    </source>
</reference>
<organism evidence="7 8">
    <name type="scientific">Actinomadura yumaensis</name>
    <dbReference type="NCBI Taxonomy" id="111807"/>
    <lineage>
        <taxon>Bacteria</taxon>
        <taxon>Bacillati</taxon>
        <taxon>Actinomycetota</taxon>
        <taxon>Actinomycetes</taxon>
        <taxon>Streptosporangiales</taxon>
        <taxon>Thermomonosporaceae</taxon>
        <taxon>Actinomadura</taxon>
    </lineage>
</organism>
<proteinExistence type="predicted"/>
<dbReference type="InterPro" id="IPR001041">
    <property type="entry name" value="2Fe-2S_ferredoxin-type"/>
</dbReference>
<dbReference type="InterPro" id="IPR012675">
    <property type="entry name" value="Beta-grasp_dom_sf"/>
</dbReference>
<sequence>MDVELEVNGVRRVIDTDPDRSLLHVLREDLDLTGAKPACGEGVCGACTVLVDGRPDRSCVVPAGEAAGRRVTSVEGLAHNGSLHPVQEAFLRAGAVQCGYCTPGMIMAAVGLLALSPRPSEADIAAFMRANICRCGAYPRIAAAISEAAAVLREGSDG</sequence>
<dbReference type="InterPro" id="IPR006058">
    <property type="entry name" value="2Fe2S_fd_BS"/>
</dbReference>
<keyword evidence="3" id="KW-0560">Oxidoreductase</keyword>
<keyword evidence="4" id="KW-0408">Iron</keyword>
<comment type="caution">
    <text evidence="7">The sequence shown here is derived from an EMBL/GenBank/DDBJ whole genome shotgun (WGS) entry which is preliminary data.</text>
</comment>
<keyword evidence="8" id="KW-1185">Reference proteome</keyword>
<dbReference type="SUPFAM" id="SSF47741">
    <property type="entry name" value="CO dehydrogenase ISP C-domain like"/>
    <property type="match status" value="1"/>
</dbReference>
<dbReference type="PROSITE" id="PS51085">
    <property type="entry name" value="2FE2S_FER_2"/>
    <property type="match status" value="1"/>
</dbReference>
<keyword evidence="5" id="KW-0411">Iron-sulfur</keyword>
<dbReference type="PANTHER" id="PTHR44379:SF2">
    <property type="entry name" value="BLR6218 PROTEIN"/>
    <property type="match status" value="1"/>
</dbReference>
<dbReference type="Pfam" id="PF01799">
    <property type="entry name" value="Fer2_2"/>
    <property type="match status" value="1"/>
</dbReference>
<dbReference type="InterPro" id="IPR036010">
    <property type="entry name" value="2Fe-2S_ferredoxin-like_sf"/>
</dbReference>
<dbReference type="PROSITE" id="PS00197">
    <property type="entry name" value="2FE2S_FER_1"/>
    <property type="match status" value="1"/>
</dbReference>
<protein>
    <submittedName>
        <fullName evidence="7">(2Fe-2S)-binding protein</fullName>
    </submittedName>
</protein>
<name>A0ABW2D343_9ACTN</name>
<evidence type="ECO:0000256" key="2">
    <source>
        <dbReference type="ARBA" id="ARBA00022723"/>
    </source>
</evidence>
<dbReference type="EMBL" id="JBHSXS010000067">
    <property type="protein sequence ID" value="MFC6887060.1"/>
    <property type="molecule type" value="Genomic_DNA"/>
</dbReference>
<evidence type="ECO:0000259" key="6">
    <source>
        <dbReference type="PROSITE" id="PS51085"/>
    </source>
</evidence>
<dbReference type="InterPro" id="IPR036884">
    <property type="entry name" value="2Fe-2S-bd_dom_sf"/>
</dbReference>